<comment type="similarity">
    <text evidence="2">Belongs to the GSP F family.</text>
</comment>
<reference evidence="10 11" key="1">
    <citation type="submission" date="2019-02" db="EMBL/GenBank/DDBJ databases">
        <title>Marinobacter halodurans sp. nov., a marine bacterium isolated from sea tidal flat.</title>
        <authorList>
            <person name="Yoo Y."/>
            <person name="Lee D.W."/>
            <person name="Kim B.S."/>
            <person name="Kim J.-J."/>
        </authorList>
    </citation>
    <scope>NUCLEOTIDE SEQUENCE [LARGE SCALE GENOMIC DNA]</scope>
    <source>
        <strain evidence="10 11">YJ-S3-2</strain>
    </source>
</reference>
<evidence type="ECO:0000256" key="4">
    <source>
        <dbReference type="ARBA" id="ARBA00022519"/>
    </source>
</evidence>
<dbReference type="Gene3D" id="1.20.81.30">
    <property type="entry name" value="Type II secretion system (T2SS), domain F"/>
    <property type="match status" value="2"/>
</dbReference>
<accession>A0ABY1ZM35</accession>
<keyword evidence="6 8" id="KW-1133">Transmembrane helix</keyword>
<protein>
    <recommendedName>
        <fullName evidence="9">Type II secretion system protein GspF domain-containing protein</fullName>
    </recommendedName>
</protein>
<keyword evidence="11" id="KW-1185">Reference proteome</keyword>
<dbReference type="PANTHER" id="PTHR30012">
    <property type="entry name" value="GENERAL SECRETION PATHWAY PROTEIN"/>
    <property type="match status" value="1"/>
</dbReference>
<feature type="transmembrane region" description="Helical" evidence="8">
    <location>
        <begin position="170"/>
        <end position="191"/>
    </location>
</feature>
<gene>
    <name evidence="10" type="ORF">EZI54_06855</name>
</gene>
<evidence type="ECO:0000313" key="11">
    <source>
        <dbReference type="Proteomes" id="UP000313645"/>
    </source>
</evidence>
<feature type="transmembrane region" description="Helical" evidence="8">
    <location>
        <begin position="323"/>
        <end position="346"/>
    </location>
</feature>
<dbReference type="Pfam" id="PF00482">
    <property type="entry name" value="T2SSF"/>
    <property type="match status" value="1"/>
</dbReference>
<dbReference type="InterPro" id="IPR018076">
    <property type="entry name" value="T2SS_GspF_dom"/>
</dbReference>
<feature type="transmembrane region" description="Helical" evidence="8">
    <location>
        <begin position="122"/>
        <end position="140"/>
    </location>
</feature>
<dbReference type="RefSeq" id="WP_131480361.1">
    <property type="nucleotide sequence ID" value="NZ_SJDL01000008.1"/>
</dbReference>
<sequence>MKTNKLSDKKRVDFYSFIATLVERGKNPQEACEEVAQIIDQKAAKAGVFRSFVEKEGDLYKDVAFGIRRGKNLANVLSGRIPDAELMMLVAGGEGNNSASIRAAQKEAVNAKALRDTVISGVLYPSGIFLALLALLYWLGQNLFPEFVGLLPVKDWPSKAQTVFWLSTHIYIWFPITMGALVGLFLLCRTLNKRLLGPKREILHHIPPFNVVRAMTGANFLSTLANLLAAGEPMKESLERMNRNSTSPYLSHYVGKVLQSTRAGKMSDGPGAALQIPLFRMWTQVELEVYGRGSTEEFSENIEFIADQAREKAKGTVHLLSRLLNLLMMMLAGAMIFTSVSAMYAISTSINAAY</sequence>
<dbReference type="InterPro" id="IPR003004">
    <property type="entry name" value="GspF/PilC"/>
</dbReference>
<dbReference type="Proteomes" id="UP000313645">
    <property type="component" value="Unassembled WGS sequence"/>
</dbReference>
<evidence type="ECO:0000256" key="5">
    <source>
        <dbReference type="ARBA" id="ARBA00022692"/>
    </source>
</evidence>
<evidence type="ECO:0000256" key="3">
    <source>
        <dbReference type="ARBA" id="ARBA00022475"/>
    </source>
</evidence>
<evidence type="ECO:0000256" key="1">
    <source>
        <dbReference type="ARBA" id="ARBA00004429"/>
    </source>
</evidence>
<feature type="domain" description="Type II secretion system protein GspF" evidence="9">
    <location>
        <begin position="220"/>
        <end position="344"/>
    </location>
</feature>
<evidence type="ECO:0000313" key="10">
    <source>
        <dbReference type="EMBL" id="TBW57370.1"/>
    </source>
</evidence>
<evidence type="ECO:0000256" key="2">
    <source>
        <dbReference type="ARBA" id="ARBA00005745"/>
    </source>
</evidence>
<organism evidence="10 11">
    <name type="scientific">Marinobacter halodurans</name>
    <dbReference type="NCBI Taxonomy" id="2528979"/>
    <lineage>
        <taxon>Bacteria</taxon>
        <taxon>Pseudomonadati</taxon>
        <taxon>Pseudomonadota</taxon>
        <taxon>Gammaproteobacteria</taxon>
        <taxon>Pseudomonadales</taxon>
        <taxon>Marinobacteraceae</taxon>
        <taxon>Marinobacter</taxon>
    </lineage>
</organism>
<dbReference type="EMBL" id="SJDL01000008">
    <property type="protein sequence ID" value="TBW57370.1"/>
    <property type="molecule type" value="Genomic_DNA"/>
</dbReference>
<keyword evidence="3" id="KW-1003">Cell membrane</keyword>
<evidence type="ECO:0000259" key="9">
    <source>
        <dbReference type="Pfam" id="PF00482"/>
    </source>
</evidence>
<keyword evidence="5 8" id="KW-0812">Transmembrane</keyword>
<comment type="caution">
    <text evidence="10">The sequence shown here is derived from an EMBL/GenBank/DDBJ whole genome shotgun (WGS) entry which is preliminary data.</text>
</comment>
<evidence type="ECO:0000256" key="8">
    <source>
        <dbReference type="SAM" id="Phobius"/>
    </source>
</evidence>
<dbReference type="PANTHER" id="PTHR30012:SF7">
    <property type="entry name" value="PROTEIN TRANSPORT PROTEIN HOFC HOMOLOG"/>
    <property type="match status" value="1"/>
</dbReference>
<comment type="subcellular location">
    <subcellularLocation>
        <location evidence="1">Cell inner membrane</location>
        <topology evidence="1">Multi-pass membrane protein</topology>
    </subcellularLocation>
</comment>
<evidence type="ECO:0000256" key="6">
    <source>
        <dbReference type="ARBA" id="ARBA00022989"/>
    </source>
</evidence>
<name>A0ABY1ZM35_9GAMM</name>
<evidence type="ECO:0000256" key="7">
    <source>
        <dbReference type="ARBA" id="ARBA00023136"/>
    </source>
</evidence>
<keyword evidence="4" id="KW-0997">Cell inner membrane</keyword>
<proteinExistence type="inferred from homology"/>
<dbReference type="InterPro" id="IPR042094">
    <property type="entry name" value="T2SS_GspF_sf"/>
</dbReference>
<keyword evidence="7 8" id="KW-0472">Membrane</keyword>